<accession>A0A0U5BLE8</accession>
<proteinExistence type="predicted"/>
<keyword evidence="1" id="KW-0812">Transmembrane</keyword>
<keyword evidence="1" id="KW-0472">Membrane</keyword>
<dbReference type="Proteomes" id="UP000068250">
    <property type="component" value="Chromosome I"/>
</dbReference>
<protein>
    <submittedName>
        <fullName evidence="2">Uncharacterized protein</fullName>
    </submittedName>
</protein>
<name>A0A0U5BLE8_9PROT</name>
<feature type="transmembrane region" description="Helical" evidence="1">
    <location>
        <begin position="6"/>
        <end position="23"/>
    </location>
</feature>
<dbReference type="STRING" id="431306.AGA_2463"/>
<dbReference type="EMBL" id="LN609302">
    <property type="protein sequence ID" value="CEF57150.1"/>
    <property type="molecule type" value="Genomic_DNA"/>
</dbReference>
<keyword evidence="1" id="KW-1133">Transmembrane helix</keyword>
<evidence type="ECO:0000313" key="2">
    <source>
        <dbReference type="EMBL" id="CEF57150.1"/>
    </source>
</evidence>
<dbReference type="AlphaFoldDB" id="A0A0U5BLE8"/>
<dbReference type="PATRIC" id="fig|431306.5.peg.2541"/>
<evidence type="ECO:0000256" key="1">
    <source>
        <dbReference type="SAM" id="Phobius"/>
    </source>
</evidence>
<reference evidence="3" key="1">
    <citation type="submission" date="2014-09" db="EMBL/GenBank/DDBJ databases">
        <authorList>
            <person name="Illeghems K.G."/>
        </authorList>
    </citation>
    <scope>NUCLEOTIDE SEQUENCE [LARGE SCALE GENOMIC DNA]</scope>
    <source>
        <strain evidence="3">LMG 23848T</strain>
    </source>
</reference>
<organism evidence="2 3">
    <name type="scientific">Acetobacter ghanensis</name>
    <dbReference type="NCBI Taxonomy" id="431306"/>
    <lineage>
        <taxon>Bacteria</taxon>
        <taxon>Pseudomonadati</taxon>
        <taxon>Pseudomonadota</taxon>
        <taxon>Alphaproteobacteria</taxon>
        <taxon>Acetobacterales</taxon>
        <taxon>Acetobacteraceae</taxon>
        <taxon>Acetobacter</taxon>
    </lineage>
</organism>
<sequence length="40" mass="4400">MPNPAALSLFGNGGVLFLLMGAGRKARYPERKTQARPKRE</sequence>
<evidence type="ECO:0000313" key="3">
    <source>
        <dbReference type="Proteomes" id="UP000068250"/>
    </source>
</evidence>
<gene>
    <name evidence="2" type="ORF">AGA_2463</name>
</gene>